<name>A0A2H3K2G3_WOLCO</name>
<reference evidence="1 2" key="1">
    <citation type="journal article" date="2012" name="Science">
        <title>The Paleozoic origin of enzymatic lignin decomposition reconstructed from 31 fungal genomes.</title>
        <authorList>
            <person name="Floudas D."/>
            <person name="Binder M."/>
            <person name="Riley R."/>
            <person name="Barry K."/>
            <person name="Blanchette R.A."/>
            <person name="Henrissat B."/>
            <person name="Martinez A.T."/>
            <person name="Otillar R."/>
            <person name="Spatafora J.W."/>
            <person name="Yadav J.S."/>
            <person name="Aerts A."/>
            <person name="Benoit I."/>
            <person name="Boyd A."/>
            <person name="Carlson A."/>
            <person name="Copeland A."/>
            <person name="Coutinho P.M."/>
            <person name="de Vries R.P."/>
            <person name="Ferreira P."/>
            <person name="Findley K."/>
            <person name="Foster B."/>
            <person name="Gaskell J."/>
            <person name="Glotzer D."/>
            <person name="Gorecki P."/>
            <person name="Heitman J."/>
            <person name="Hesse C."/>
            <person name="Hori C."/>
            <person name="Igarashi K."/>
            <person name="Jurgens J.A."/>
            <person name="Kallen N."/>
            <person name="Kersten P."/>
            <person name="Kohler A."/>
            <person name="Kuees U."/>
            <person name="Kumar T.K.A."/>
            <person name="Kuo A."/>
            <person name="LaButti K."/>
            <person name="Larrondo L.F."/>
            <person name="Lindquist E."/>
            <person name="Ling A."/>
            <person name="Lombard V."/>
            <person name="Lucas S."/>
            <person name="Lundell T."/>
            <person name="Martin R."/>
            <person name="McLaughlin D.J."/>
            <person name="Morgenstern I."/>
            <person name="Morin E."/>
            <person name="Murat C."/>
            <person name="Nagy L.G."/>
            <person name="Nolan M."/>
            <person name="Ohm R.A."/>
            <person name="Patyshakuliyeva A."/>
            <person name="Rokas A."/>
            <person name="Ruiz-Duenas F.J."/>
            <person name="Sabat G."/>
            <person name="Salamov A."/>
            <person name="Samejima M."/>
            <person name="Schmutz J."/>
            <person name="Slot J.C."/>
            <person name="St John F."/>
            <person name="Stenlid J."/>
            <person name="Sun H."/>
            <person name="Sun S."/>
            <person name="Syed K."/>
            <person name="Tsang A."/>
            <person name="Wiebenga A."/>
            <person name="Young D."/>
            <person name="Pisabarro A."/>
            <person name="Eastwood D.C."/>
            <person name="Martin F."/>
            <person name="Cullen D."/>
            <person name="Grigoriev I.V."/>
            <person name="Hibbett D.S."/>
        </authorList>
    </citation>
    <scope>NUCLEOTIDE SEQUENCE [LARGE SCALE GENOMIC DNA]</scope>
    <source>
        <strain evidence="1 2">MD-104</strain>
    </source>
</reference>
<sequence>MSIVSEWLSDAMWELVAACWHQEWSERPAAPEVVAILRTEDCRRYAHPSIGVAFSTDPQTFKSYKHRVAHIDTSMPLLSRRSHGSSARRVIQKFRYGIVSLPDEVARAHRLAAWKAPAGTAPIRRRGEFAIRRPSSTRVHAARDKDIAGFEAARWSSEMVAAPREEAPETVIVGRGPLERCRVLRWRVTPRGRMDELRGPRPEPFALDRGRDRAVIVLSRGREARRLSAREEEAGALP</sequence>
<dbReference type="EMBL" id="KB468135">
    <property type="protein sequence ID" value="PCH43234.1"/>
    <property type="molecule type" value="Genomic_DNA"/>
</dbReference>
<organism evidence="1 2">
    <name type="scientific">Wolfiporia cocos (strain MD-104)</name>
    <name type="common">Brown rot fungus</name>
    <dbReference type="NCBI Taxonomy" id="742152"/>
    <lineage>
        <taxon>Eukaryota</taxon>
        <taxon>Fungi</taxon>
        <taxon>Dikarya</taxon>
        <taxon>Basidiomycota</taxon>
        <taxon>Agaricomycotina</taxon>
        <taxon>Agaricomycetes</taxon>
        <taxon>Polyporales</taxon>
        <taxon>Phaeolaceae</taxon>
        <taxon>Wolfiporia</taxon>
    </lineage>
</organism>
<accession>A0A2H3K2G3</accession>
<proteinExistence type="predicted"/>
<dbReference type="Proteomes" id="UP000218811">
    <property type="component" value="Unassembled WGS sequence"/>
</dbReference>
<dbReference type="OrthoDB" id="551059at2759"/>
<keyword evidence="2" id="KW-1185">Reference proteome</keyword>
<dbReference type="AlphaFoldDB" id="A0A2H3K2G3"/>
<evidence type="ECO:0000313" key="2">
    <source>
        <dbReference type="Proteomes" id="UP000218811"/>
    </source>
</evidence>
<gene>
    <name evidence="1" type="ORF">WOLCODRAFT_153291</name>
</gene>
<protein>
    <submittedName>
        <fullName evidence="1">Uncharacterized protein</fullName>
    </submittedName>
</protein>
<evidence type="ECO:0000313" key="1">
    <source>
        <dbReference type="EMBL" id="PCH43234.1"/>
    </source>
</evidence>